<keyword evidence="9 18" id="KW-0808">Transferase</keyword>
<dbReference type="GO" id="GO:0008453">
    <property type="term" value="F:alanine-glyoxylate transaminase activity"/>
    <property type="evidence" value="ECO:0007669"/>
    <property type="project" value="TreeGrafter"/>
</dbReference>
<dbReference type="InterPro" id="IPR000192">
    <property type="entry name" value="Aminotrans_V_dom"/>
</dbReference>
<dbReference type="AlphaFoldDB" id="A0A068VSP1"/>
<dbReference type="Gene3D" id="3.40.640.10">
    <property type="entry name" value="Type I PLP-dependent aspartate aminotransferase-like (Major domain)"/>
    <property type="match status" value="1"/>
</dbReference>
<organism evidence="18">
    <name type="scientific">Propionibacterium freudenreichii subsp. freudenreichii</name>
    <dbReference type="NCBI Taxonomy" id="66712"/>
    <lineage>
        <taxon>Bacteria</taxon>
        <taxon>Bacillati</taxon>
        <taxon>Actinomycetota</taxon>
        <taxon>Actinomycetes</taxon>
        <taxon>Propionibacteriales</taxon>
        <taxon>Propionibacteriaceae</taxon>
        <taxon>Propionibacterium</taxon>
    </lineage>
</organism>
<dbReference type="GO" id="GO:0004648">
    <property type="term" value="F:O-phospho-L-serine:2-oxoglutarate aminotransferase activity"/>
    <property type="evidence" value="ECO:0007669"/>
    <property type="project" value="UniProtKB-EC"/>
</dbReference>
<dbReference type="RefSeq" id="WP_013161679.1">
    <property type="nucleotide sequence ID" value="NZ_CP010341.1"/>
</dbReference>
<evidence type="ECO:0000256" key="8">
    <source>
        <dbReference type="ARBA" id="ARBA00022605"/>
    </source>
</evidence>
<keyword evidence="7 18" id="KW-0032">Aminotransferase</keyword>
<dbReference type="KEGG" id="pfre:RM25_1735"/>
<accession>A0A068VSP1</accession>
<dbReference type="PIRSF" id="PIRSF000525">
    <property type="entry name" value="SerC"/>
    <property type="match status" value="1"/>
</dbReference>
<evidence type="ECO:0000256" key="13">
    <source>
        <dbReference type="ARBA" id="ARBA00031421"/>
    </source>
</evidence>
<evidence type="ECO:0000256" key="12">
    <source>
        <dbReference type="ARBA" id="ARBA00023299"/>
    </source>
</evidence>
<dbReference type="SUPFAM" id="SSF53383">
    <property type="entry name" value="PLP-dependent transferases"/>
    <property type="match status" value="1"/>
</dbReference>
<evidence type="ECO:0000256" key="11">
    <source>
        <dbReference type="ARBA" id="ARBA00023096"/>
    </source>
</evidence>
<dbReference type="InterPro" id="IPR006272">
    <property type="entry name" value="Pser_aminoTfrase_mycobac"/>
</dbReference>
<feature type="region of interest" description="Disordered" evidence="16">
    <location>
        <begin position="1"/>
        <end position="20"/>
    </location>
</feature>
<keyword evidence="10" id="KW-0663">Pyridoxal phosphate</keyword>
<evidence type="ECO:0000256" key="16">
    <source>
        <dbReference type="SAM" id="MobiDB-lite"/>
    </source>
</evidence>
<comment type="cofactor">
    <cofactor evidence="1">
        <name>pyridoxal 5'-phosphate</name>
        <dbReference type="ChEBI" id="CHEBI:597326"/>
    </cofactor>
</comment>
<dbReference type="GO" id="GO:0006564">
    <property type="term" value="P:L-serine biosynthetic process"/>
    <property type="evidence" value="ECO:0007669"/>
    <property type="project" value="UniProtKB-KW"/>
</dbReference>
<feature type="domain" description="Aminotransferase class V" evidence="17">
    <location>
        <begin position="134"/>
        <end position="331"/>
    </location>
</feature>
<evidence type="ECO:0000256" key="6">
    <source>
        <dbReference type="ARBA" id="ARBA00022490"/>
    </source>
</evidence>
<evidence type="ECO:0000256" key="7">
    <source>
        <dbReference type="ARBA" id="ARBA00022576"/>
    </source>
</evidence>
<dbReference type="PANTHER" id="PTHR21152:SF40">
    <property type="entry name" value="ALANINE--GLYOXYLATE AMINOTRANSFERASE"/>
    <property type="match status" value="1"/>
</dbReference>
<dbReference type="Pfam" id="PF00266">
    <property type="entry name" value="Aminotran_5"/>
    <property type="match status" value="1"/>
</dbReference>
<evidence type="ECO:0000256" key="15">
    <source>
        <dbReference type="ARBA" id="ARBA00049007"/>
    </source>
</evidence>
<evidence type="ECO:0000256" key="10">
    <source>
        <dbReference type="ARBA" id="ARBA00022898"/>
    </source>
</evidence>
<dbReference type="GO" id="GO:0019265">
    <property type="term" value="P:glycine biosynthetic process, by transamination of glyoxylate"/>
    <property type="evidence" value="ECO:0007669"/>
    <property type="project" value="TreeGrafter"/>
</dbReference>
<evidence type="ECO:0000313" key="18">
    <source>
        <dbReference type="EMBL" id="CEP27292.1"/>
    </source>
</evidence>
<keyword evidence="12" id="KW-0718">Serine biosynthesis</keyword>
<dbReference type="PATRIC" id="fig|66712.6.peg.1766"/>
<dbReference type="InterPro" id="IPR022278">
    <property type="entry name" value="Pser_aminoTfrase"/>
</dbReference>
<comment type="pathway">
    <text evidence="3">Amino-acid biosynthesis; L-serine biosynthesis; L-serine from 3-phospho-D-glycerate: step 2/3.</text>
</comment>
<dbReference type="NCBIfam" id="TIGR01366">
    <property type="entry name" value="serC_3"/>
    <property type="match status" value="1"/>
</dbReference>
<evidence type="ECO:0000259" key="17">
    <source>
        <dbReference type="Pfam" id="PF00266"/>
    </source>
</evidence>
<gene>
    <name evidence="18" type="primary">serC</name>
    <name evidence="18" type="ORF">PFCIRM138_00745</name>
</gene>
<evidence type="ECO:0000256" key="4">
    <source>
        <dbReference type="ARBA" id="ARBA00006904"/>
    </source>
</evidence>
<keyword evidence="8" id="KW-0028">Amino-acid biosynthesis</keyword>
<keyword evidence="6" id="KW-0963">Cytoplasm</keyword>
<dbReference type="EC" id="2.6.1.52" evidence="5"/>
<sequence>MTDLRIPTDLLPRDGRFGSGPAKVRPEAMAALAQSPLMGTSHRKPPVKSLVAHIQEQLAALYSLPDDYRVVLGDGGASLFWDLACVSLVRRHSSHGVYGEFSRKCAAAVSRTPWLDKPTIVEANYGSGAFPATDEHADLYAWAQNETSTGVAMPVQRPAGIADDALVMIDATSAAGGLAADVRQADALYFAPQKNFSSDGGLWLALCSPAALERAAELTAAPDGRWVPDVLNLTLAADNSAKHQTLNTPAIATLVLLGNQLDWMMDNGGMDFVAGRTTDSARRLYDWVEAHEVARPFVADPALRSNVVGTVVFDERVDAPQLCKVLRANGIVDIEPYRKLGTDQIRVGMFASVDPDDVSALLACIDWVLERII</sequence>
<comment type="function">
    <text evidence="2">Catalyzes the reversible conversion of 3-phosphohydroxypyruvate to phosphoserine and of 3-hydroxy-2-oxo-4-phosphonooxybutanoate to phosphohydroxythreonine.</text>
</comment>
<name>A0A068VSP1_PROFF</name>
<comment type="catalytic activity">
    <reaction evidence="14">
        <text>4-(phosphooxy)-L-threonine + 2-oxoglutarate = (R)-3-hydroxy-2-oxo-4-phosphooxybutanoate + L-glutamate</text>
        <dbReference type="Rhea" id="RHEA:16573"/>
        <dbReference type="ChEBI" id="CHEBI:16810"/>
        <dbReference type="ChEBI" id="CHEBI:29985"/>
        <dbReference type="ChEBI" id="CHEBI:58452"/>
        <dbReference type="ChEBI" id="CHEBI:58538"/>
        <dbReference type="EC" id="2.6.1.52"/>
    </reaction>
</comment>
<dbReference type="GO" id="GO:0004760">
    <property type="term" value="F:L-serine-pyruvate transaminase activity"/>
    <property type="evidence" value="ECO:0007669"/>
    <property type="project" value="TreeGrafter"/>
</dbReference>
<dbReference type="InterPro" id="IPR015422">
    <property type="entry name" value="PyrdxlP-dep_Trfase_small"/>
</dbReference>
<comment type="catalytic activity">
    <reaction evidence="15">
        <text>O-phospho-L-serine + 2-oxoglutarate = 3-phosphooxypyruvate + L-glutamate</text>
        <dbReference type="Rhea" id="RHEA:14329"/>
        <dbReference type="ChEBI" id="CHEBI:16810"/>
        <dbReference type="ChEBI" id="CHEBI:18110"/>
        <dbReference type="ChEBI" id="CHEBI:29985"/>
        <dbReference type="ChEBI" id="CHEBI:57524"/>
        <dbReference type="EC" id="2.6.1.52"/>
    </reaction>
</comment>
<evidence type="ECO:0000256" key="2">
    <source>
        <dbReference type="ARBA" id="ARBA00003483"/>
    </source>
</evidence>
<reference evidence="18" key="1">
    <citation type="submission" date="2014-08" db="EMBL/GenBank/DDBJ databases">
        <authorList>
            <person name="Falentin Helene"/>
        </authorList>
    </citation>
    <scope>NUCLEOTIDE SEQUENCE</scope>
</reference>
<evidence type="ECO:0000256" key="9">
    <source>
        <dbReference type="ARBA" id="ARBA00022679"/>
    </source>
</evidence>
<dbReference type="PANTHER" id="PTHR21152">
    <property type="entry name" value="AMINOTRANSFERASE CLASS V"/>
    <property type="match status" value="1"/>
</dbReference>
<evidence type="ECO:0000256" key="14">
    <source>
        <dbReference type="ARBA" id="ARBA00047630"/>
    </source>
</evidence>
<dbReference type="UniPathway" id="UPA00135">
    <property type="reaction ID" value="UER00197"/>
</dbReference>
<comment type="similarity">
    <text evidence="4">Belongs to the class-V pyridoxal-phosphate-dependent aminotransferase family. SerC subfamily.</text>
</comment>
<dbReference type="GO" id="GO:0008615">
    <property type="term" value="P:pyridoxine biosynthetic process"/>
    <property type="evidence" value="ECO:0007669"/>
    <property type="project" value="UniProtKB-KW"/>
</dbReference>
<evidence type="ECO:0000256" key="3">
    <source>
        <dbReference type="ARBA" id="ARBA00005099"/>
    </source>
</evidence>
<keyword evidence="11" id="KW-0664">Pyridoxine biosynthesis</keyword>
<evidence type="ECO:0000256" key="1">
    <source>
        <dbReference type="ARBA" id="ARBA00001933"/>
    </source>
</evidence>
<dbReference type="InterPro" id="IPR015421">
    <property type="entry name" value="PyrdxlP-dep_Trfase_major"/>
</dbReference>
<dbReference type="InterPro" id="IPR015424">
    <property type="entry name" value="PyrdxlP-dep_Trfase"/>
</dbReference>
<dbReference type="EMBL" id="LM676434">
    <property type="protein sequence ID" value="CEP27292.1"/>
    <property type="molecule type" value="Genomic_DNA"/>
</dbReference>
<proteinExistence type="inferred from homology"/>
<protein>
    <recommendedName>
        <fullName evidence="5">phosphoserine transaminase</fullName>
        <ecNumber evidence="5">2.6.1.52</ecNumber>
    </recommendedName>
    <alternativeName>
        <fullName evidence="13">Phosphohydroxythreonine aminotransferase</fullName>
    </alternativeName>
</protein>
<dbReference type="Gene3D" id="3.90.1150.10">
    <property type="entry name" value="Aspartate Aminotransferase, domain 1"/>
    <property type="match status" value="1"/>
</dbReference>
<evidence type="ECO:0000256" key="5">
    <source>
        <dbReference type="ARBA" id="ARBA00013030"/>
    </source>
</evidence>